<organism evidence="5 6">
    <name type="scientific">Pengzhenrongella sicca</name>
    <dbReference type="NCBI Taxonomy" id="2819238"/>
    <lineage>
        <taxon>Bacteria</taxon>
        <taxon>Bacillati</taxon>
        <taxon>Actinomycetota</taxon>
        <taxon>Actinomycetes</taxon>
        <taxon>Micrococcales</taxon>
        <taxon>Pengzhenrongella</taxon>
    </lineage>
</organism>
<name>A0A8A4ZH30_9MICO</name>
<comment type="similarity">
    <text evidence="2">Belongs to the HAD-like hydrolase superfamily. CbbY/CbbZ/Gph/YieH family.</text>
</comment>
<dbReference type="GO" id="GO:0046872">
    <property type="term" value="F:metal ion binding"/>
    <property type="evidence" value="ECO:0007669"/>
    <property type="project" value="UniProtKB-KW"/>
</dbReference>
<dbReference type="NCBIfam" id="TIGR01509">
    <property type="entry name" value="HAD-SF-IA-v3"/>
    <property type="match status" value="1"/>
</dbReference>
<keyword evidence="6" id="KW-1185">Reference proteome</keyword>
<dbReference type="InterPro" id="IPR023198">
    <property type="entry name" value="PGP-like_dom2"/>
</dbReference>
<dbReference type="Proteomes" id="UP000663937">
    <property type="component" value="Chromosome"/>
</dbReference>
<dbReference type="Gene3D" id="1.10.150.240">
    <property type="entry name" value="Putative phosphatase, domain 2"/>
    <property type="match status" value="1"/>
</dbReference>
<dbReference type="AlphaFoldDB" id="A0A8A4ZH30"/>
<dbReference type="SFLD" id="SFLDG01129">
    <property type="entry name" value="C1.5:_HAD__Beta-PGM__Phosphata"/>
    <property type="match status" value="1"/>
</dbReference>
<dbReference type="Gene3D" id="3.40.50.1000">
    <property type="entry name" value="HAD superfamily/HAD-like"/>
    <property type="match status" value="1"/>
</dbReference>
<evidence type="ECO:0000256" key="1">
    <source>
        <dbReference type="ARBA" id="ARBA00001946"/>
    </source>
</evidence>
<dbReference type="GO" id="GO:0003824">
    <property type="term" value="F:catalytic activity"/>
    <property type="evidence" value="ECO:0007669"/>
    <property type="project" value="UniProtKB-ARBA"/>
</dbReference>
<sequence>MAIFDCDGVLVDSERLAVEIDARAIGALGWAITEAEVVERFLGRSDADVLAAIEHHLGHPVPADWERRWAGEYARTFDERLEAVPGVAAAIAALTAAGLRTCVASSGSLEKMRRTLGRVGLWDHFEGRIFSASEVDRGKPAPDLFLHAASRSGVPAGRCVVVEDSQYGVAGARAAGMRCVGFAGGITPAAQLREADVVITDMAALPAAVTALLA</sequence>
<dbReference type="SFLD" id="SFLDG01135">
    <property type="entry name" value="C1.5.6:_HAD__Beta-PGM__Phospha"/>
    <property type="match status" value="1"/>
</dbReference>
<evidence type="ECO:0000256" key="2">
    <source>
        <dbReference type="ARBA" id="ARBA00006171"/>
    </source>
</evidence>
<evidence type="ECO:0000313" key="6">
    <source>
        <dbReference type="Proteomes" id="UP000663937"/>
    </source>
</evidence>
<dbReference type="InterPro" id="IPR023214">
    <property type="entry name" value="HAD_sf"/>
</dbReference>
<gene>
    <name evidence="5" type="ORF">J4E96_05765</name>
</gene>
<dbReference type="Pfam" id="PF00702">
    <property type="entry name" value="Hydrolase"/>
    <property type="match status" value="1"/>
</dbReference>
<comment type="cofactor">
    <cofactor evidence="1">
        <name>Mg(2+)</name>
        <dbReference type="ChEBI" id="CHEBI:18420"/>
    </cofactor>
</comment>
<proteinExistence type="inferred from homology"/>
<evidence type="ECO:0000313" key="5">
    <source>
        <dbReference type="EMBL" id="QTE31350.1"/>
    </source>
</evidence>
<keyword evidence="4" id="KW-0460">Magnesium</keyword>
<dbReference type="InterPro" id="IPR006439">
    <property type="entry name" value="HAD-SF_hydro_IA"/>
</dbReference>
<protein>
    <submittedName>
        <fullName evidence="5">HAD family phosphatase</fullName>
    </submittedName>
</protein>
<dbReference type="EMBL" id="CP071868">
    <property type="protein sequence ID" value="QTE31350.1"/>
    <property type="molecule type" value="Genomic_DNA"/>
</dbReference>
<accession>A0A8A4ZH30</accession>
<reference evidence="5" key="1">
    <citation type="submission" date="2021-03" db="EMBL/GenBank/DDBJ databases">
        <title>Pengzhenrongella sicca gen. nov., sp. nov., a new member of suborder Micrococcineae isolated from High-Arctic tundra soil.</title>
        <authorList>
            <person name="Peng F."/>
        </authorList>
    </citation>
    <scope>NUCLEOTIDE SEQUENCE</scope>
    <source>
        <strain evidence="5">LRZ-2</strain>
    </source>
</reference>
<dbReference type="InterPro" id="IPR051600">
    <property type="entry name" value="Beta-PGM-like"/>
</dbReference>
<evidence type="ECO:0000256" key="4">
    <source>
        <dbReference type="ARBA" id="ARBA00022842"/>
    </source>
</evidence>
<dbReference type="SUPFAM" id="SSF56784">
    <property type="entry name" value="HAD-like"/>
    <property type="match status" value="1"/>
</dbReference>
<keyword evidence="3" id="KW-0479">Metal-binding</keyword>
<dbReference type="InterPro" id="IPR036412">
    <property type="entry name" value="HAD-like_sf"/>
</dbReference>
<dbReference type="PANTHER" id="PTHR46193:SF10">
    <property type="entry name" value="6-PHOSPHOGLUCONATE PHOSPHATASE"/>
    <property type="match status" value="1"/>
</dbReference>
<dbReference type="KEGG" id="psic:J4E96_05765"/>
<dbReference type="PANTHER" id="PTHR46193">
    <property type="entry name" value="6-PHOSPHOGLUCONATE PHOSPHATASE"/>
    <property type="match status" value="1"/>
</dbReference>
<evidence type="ECO:0000256" key="3">
    <source>
        <dbReference type="ARBA" id="ARBA00022723"/>
    </source>
</evidence>
<dbReference type="SFLD" id="SFLDS00003">
    <property type="entry name" value="Haloacid_Dehalogenase"/>
    <property type="match status" value="1"/>
</dbReference>